<organism evidence="1 2">
    <name type="scientific">Candidatus Mycobacterium methanotrophicum</name>
    <dbReference type="NCBI Taxonomy" id="2943498"/>
    <lineage>
        <taxon>Bacteria</taxon>
        <taxon>Bacillati</taxon>
        <taxon>Actinomycetota</taxon>
        <taxon>Actinomycetes</taxon>
        <taxon>Mycobacteriales</taxon>
        <taxon>Mycobacteriaceae</taxon>
        <taxon>Mycobacterium</taxon>
    </lineage>
</organism>
<protein>
    <submittedName>
        <fullName evidence="1">Uncharacterized protein</fullName>
    </submittedName>
</protein>
<dbReference type="EMBL" id="CP097321">
    <property type="protein sequence ID" value="UQX13445.1"/>
    <property type="molecule type" value="Genomic_DNA"/>
</dbReference>
<keyword evidence="2" id="KW-1185">Reference proteome</keyword>
<accession>A0ABY4QQZ9</accession>
<evidence type="ECO:0000313" key="2">
    <source>
        <dbReference type="Proteomes" id="UP001056610"/>
    </source>
</evidence>
<dbReference type="Proteomes" id="UP001056610">
    <property type="component" value="Plasmid unnamed"/>
</dbReference>
<keyword evidence="1" id="KW-0614">Plasmid</keyword>
<dbReference type="PROSITE" id="PS51257">
    <property type="entry name" value="PROKAR_LIPOPROTEIN"/>
    <property type="match status" value="1"/>
</dbReference>
<name>A0ABY4QQZ9_9MYCO</name>
<gene>
    <name evidence="1" type="ORF">M5I08_24885</name>
</gene>
<sequence>MAAFRACRHDAGIGYRATLEAVGPQAVNAIVACLSGAGLIEAAHHPEDFAVLDIIDVMGSPVADWAIRTESAFERLRVPLHLRVTCSDCDECDPDRRSAPDLGSWNMKS</sequence>
<evidence type="ECO:0000313" key="1">
    <source>
        <dbReference type="EMBL" id="UQX13445.1"/>
    </source>
</evidence>
<geneLocation type="plasmid" evidence="1 2">
    <name>unnamed</name>
</geneLocation>
<proteinExistence type="predicted"/>
<dbReference type="RefSeq" id="WP_219070624.1">
    <property type="nucleotide sequence ID" value="NZ_CAJUXY010000101.1"/>
</dbReference>
<reference evidence="1" key="1">
    <citation type="submission" date="2022-05" db="EMBL/GenBank/DDBJ databases">
        <title>A methanotrophic Mycobacterium dominates a cave microbial ecosystem.</title>
        <authorList>
            <person name="Van Spanning R.J.M."/>
            <person name="Guan Q."/>
            <person name="Melkonian C."/>
            <person name="Gallant J."/>
            <person name="Polerecky L."/>
            <person name="Flot J.-F."/>
            <person name="Brandt B.W."/>
            <person name="Braster M."/>
            <person name="Iturbe Espinoza P."/>
            <person name="Aerts J."/>
            <person name="Meima-Franke M."/>
            <person name="Piersma S.R."/>
            <person name="Bunduc C."/>
            <person name="Ummels R."/>
            <person name="Pain A."/>
            <person name="Fleming E.J."/>
            <person name="van der Wel N."/>
            <person name="Gherman V.D."/>
            <person name="Sarbu S.M."/>
            <person name="Bodelier P.L.E."/>
            <person name="Bitter W."/>
        </authorList>
    </citation>
    <scope>NUCLEOTIDE SEQUENCE</scope>
    <source>
        <strain evidence="1">Sulfur Cave</strain>
        <plasmid evidence="1">unnamed</plasmid>
    </source>
</reference>